<reference evidence="1" key="2">
    <citation type="submission" date="2025-08" db="UniProtKB">
        <authorList>
            <consortium name="Ensembl"/>
        </authorList>
    </citation>
    <scope>IDENTIFICATION</scope>
    <source>
        <strain evidence="1">Thorbecke</strain>
    </source>
</reference>
<sequence length="117" mass="12481">AVAREYSGGWPKCLGPLNLASTLCPRAGQKEHATPSALVLWSNSSVQPTATPGQQVWENSSRAPSFFVQPFTTDDFEIGHPLGKSNSHDHGRVGSVWVAGLICDSSFLLMQTLGASK</sequence>
<name>A0A5F9CIH0_RABIT</name>
<dbReference type="Bgee" id="ENSOCUG00000035301">
    <property type="expression patterns" value="Expressed in blood and 3 other cell types or tissues"/>
</dbReference>
<keyword evidence="2" id="KW-1185">Reference proteome</keyword>
<dbReference type="AlphaFoldDB" id="A0A5F9CIH0"/>
<proteinExistence type="predicted"/>
<dbReference type="Ensembl" id="ENSOCUT00000052574.1">
    <property type="protein sequence ID" value="ENSOCUP00000033468.1"/>
    <property type="gene ID" value="ENSOCUG00000035301.1"/>
</dbReference>
<evidence type="ECO:0000313" key="1">
    <source>
        <dbReference type="Ensembl" id="ENSOCUP00000033468.1"/>
    </source>
</evidence>
<organism evidence="1 2">
    <name type="scientific">Oryctolagus cuniculus</name>
    <name type="common">Rabbit</name>
    <dbReference type="NCBI Taxonomy" id="9986"/>
    <lineage>
        <taxon>Eukaryota</taxon>
        <taxon>Metazoa</taxon>
        <taxon>Chordata</taxon>
        <taxon>Craniata</taxon>
        <taxon>Vertebrata</taxon>
        <taxon>Euteleostomi</taxon>
        <taxon>Mammalia</taxon>
        <taxon>Eutheria</taxon>
        <taxon>Euarchontoglires</taxon>
        <taxon>Glires</taxon>
        <taxon>Lagomorpha</taxon>
        <taxon>Leporidae</taxon>
        <taxon>Oryctolagus</taxon>
    </lineage>
</organism>
<accession>A0A5F9CIH0</accession>
<evidence type="ECO:0000313" key="2">
    <source>
        <dbReference type="Proteomes" id="UP000001811"/>
    </source>
</evidence>
<dbReference type="Proteomes" id="UP000001811">
    <property type="component" value="Chromosome X"/>
</dbReference>
<reference evidence="1" key="3">
    <citation type="submission" date="2025-09" db="UniProtKB">
        <authorList>
            <consortium name="Ensembl"/>
        </authorList>
    </citation>
    <scope>IDENTIFICATION</scope>
    <source>
        <strain evidence="1">Thorbecke</strain>
    </source>
</reference>
<dbReference type="InParanoid" id="A0A5F9CIH0"/>
<protein>
    <submittedName>
        <fullName evidence="1">Uncharacterized protein</fullName>
    </submittedName>
</protein>
<dbReference type="STRING" id="9986.ENSOCUP00000033468"/>
<reference evidence="1 2" key="1">
    <citation type="journal article" date="2011" name="Nature">
        <title>A high-resolution map of human evolutionary constraint using 29 mammals.</title>
        <authorList>
            <person name="Lindblad-Toh K."/>
            <person name="Garber M."/>
            <person name="Zuk O."/>
            <person name="Lin M.F."/>
            <person name="Parker B.J."/>
            <person name="Washietl S."/>
            <person name="Kheradpour P."/>
            <person name="Ernst J."/>
            <person name="Jordan G."/>
            <person name="Mauceli E."/>
            <person name="Ward L.D."/>
            <person name="Lowe C.B."/>
            <person name="Holloway A.K."/>
            <person name="Clamp M."/>
            <person name="Gnerre S."/>
            <person name="Alfoldi J."/>
            <person name="Beal K."/>
            <person name="Chang J."/>
            <person name="Clawson H."/>
            <person name="Cuff J."/>
            <person name="Di Palma F."/>
            <person name="Fitzgerald S."/>
            <person name="Flicek P."/>
            <person name="Guttman M."/>
            <person name="Hubisz M.J."/>
            <person name="Jaffe D.B."/>
            <person name="Jungreis I."/>
            <person name="Kent W.J."/>
            <person name="Kostka D."/>
            <person name="Lara M."/>
            <person name="Martins A.L."/>
            <person name="Massingham T."/>
            <person name="Moltke I."/>
            <person name="Raney B.J."/>
            <person name="Rasmussen M.D."/>
            <person name="Robinson J."/>
            <person name="Stark A."/>
            <person name="Vilella A.J."/>
            <person name="Wen J."/>
            <person name="Xie X."/>
            <person name="Zody M.C."/>
            <person name="Baldwin J."/>
            <person name="Bloom T."/>
            <person name="Chin C.W."/>
            <person name="Heiman D."/>
            <person name="Nicol R."/>
            <person name="Nusbaum C."/>
            <person name="Young S."/>
            <person name="Wilkinson J."/>
            <person name="Worley K.C."/>
            <person name="Kovar C.L."/>
            <person name="Muzny D.M."/>
            <person name="Gibbs R.A."/>
            <person name="Cree A."/>
            <person name="Dihn H.H."/>
            <person name="Fowler G."/>
            <person name="Jhangiani S."/>
            <person name="Joshi V."/>
            <person name="Lee S."/>
            <person name="Lewis L.R."/>
            <person name="Nazareth L.V."/>
            <person name="Okwuonu G."/>
            <person name="Santibanez J."/>
            <person name="Warren W.C."/>
            <person name="Mardis E.R."/>
            <person name="Weinstock G.M."/>
            <person name="Wilson R.K."/>
            <person name="Delehaunty K."/>
            <person name="Dooling D."/>
            <person name="Fronik C."/>
            <person name="Fulton L."/>
            <person name="Fulton B."/>
            <person name="Graves T."/>
            <person name="Minx P."/>
            <person name="Sodergren E."/>
            <person name="Birney E."/>
            <person name="Margulies E.H."/>
            <person name="Herrero J."/>
            <person name="Green E.D."/>
            <person name="Haussler D."/>
            <person name="Siepel A."/>
            <person name="Goldman N."/>
            <person name="Pollard K.S."/>
            <person name="Pedersen J.S."/>
            <person name="Lander E.S."/>
            <person name="Kellis M."/>
        </authorList>
    </citation>
    <scope>NUCLEOTIDE SEQUENCE [LARGE SCALE GENOMIC DNA]</scope>
    <source>
        <strain evidence="1 2">Thorbecke inbred</strain>
    </source>
</reference>
<dbReference type="EMBL" id="AAGW02041198">
    <property type="status" value="NOT_ANNOTATED_CDS"/>
    <property type="molecule type" value="Genomic_DNA"/>
</dbReference>